<comment type="caution">
    <text evidence="3">The sequence shown here is derived from an EMBL/GenBank/DDBJ whole genome shotgun (WGS) entry which is preliminary data.</text>
</comment>
<dbReference type="OrthoDB" id="3521766at2"/>
<gene>
    <name evidence="3" type="ORF">PbJCM13498_15740</name>
</gene>
<name>A0A5M4AYI4_9BACT</name>
<dbReference type="RefSeq" id="WP_027585140.1">
    <property type="nucleotide sequence ID" value="NZ_BLAX01000001.1"/>
</dbReference>
<keyword evidence="1" id="KW-0732">Signal</keyword>
<protein>
    <recommendedName>
        <fullName evidence="2">PDZ domain-containing protein</fullName>
    </recommendedName>
</protein>
<reference evidence="3 4" key="1">
    <citation type="submission" date="2019-10" db="EMBL/GenBank/DDBJ databases">
        <title>Prolixibacter strains distinguished by the presence of nitrate reductase genes were adept at nitrate-dependent anaerobic corrosion of metallic iron and carbon steel.</title>
        <authorList>
            <person name="Iino T."/>
            <person name="Shono N."/>
            <person name="Ito K."/>
            <person name="Nakamura R."/>
            <person name="Sueoka K."/>
            <person name="Harayama S."/>
            <person name="Ohkuma M."/>
        </authorList>
    </citation>
    <scope>NUCLEOTIDE SEQUENCE [LARGE SCALE GENOMIC DNA]</scope>
    <source>
        <strain evidence="3 4">JCM 13498</strain>
    </source>
</reference>
<keyword evidence="4" id="KW-1185">Reference proteome</keyword>
<dbReference type="Gene3D" id="2.40.70.10">
    <property type="entry name" value="Acid Proteases"/>
    <property type="match status" value="2"/>
</dbReference>
<dbReference type="EMBL" id="BLAX01000001">
    <property type="protein sequence ID" value="GET32711.1"/>
    <property type="molecule type" value="Genomic_DNA"/>
</dbReference>
<evidence type="ECO:0000259" key="2">
    <source>
        <dbReference type="SMART" id="SM00228"/>
    </source>
</evidence>
<feature type="chain" id="PRO_5024367534" description="PDZ domain-containing protein" evidence="1">
    <location>
        <begin position="31"/>
        <end position="520"/>
    </location>
</feature>
<dbReference type="SMART" id="SM00228">
    <property type="entry name" value="PDZ"/>
    <property type="match status" value="1"/>
</dbReference>
<sequence>MKRQKGKRIIVAFSLMLIFLFTLPCPHTKAQETILQQKISLRAKEQPLIDIIHHVSDTLGLQLTYNANADANELVSFRCENEAAGKVLKELLNRYQLDYMVSSGHLIVHDLFNNDLNNYQQIESTTGKPPYQSFVFNHTERKSVAIPFIDASNLIIIPVRINNSENLNFILDTGVKVPTITELPDTNQLNLKFLQPLKLAGLGELKEVNAYASFNNKIEFAGLTGYNQTIHVVDNPDFRISPLIGIPVHGLIGFNLFKDYVIKIDYARKIIYLYQPEHFNMKRALRKSEVVNLEFTDTKPLMKATIFMENEKNVPVKLMVDLGASEAVWLSSGSDKRLQPPENSIRTFLGRGMAGDLYGKKGRIQAIQIGRVKFEEPIASFPDTSHIGGITGKKRNGSIGGEILRRFIVVIDYPNRRMLLQPGRKIHEPFNYNMSGIDIVNPMPGLPYYKIINVQKDSPGDLAGLLPDDVIVYINHAAAKDITLSELNQLLMSRENRNIKMLVKRDGKLIRADFRLQKVF</sequence>
<evidence type="ECO:0000313" key="3">
    <source>
        <dbReference type="EMBL" id="GET32711.1"/>
    </source>
</evidence>
<dbReference type="AlphaFoldDB" id="A0A5M4AYI4"/>
<dbReference type="SUPFAM" id="SSF50156">
    <property type="entry name" value="PDZ domain-like"/>
    <property type="match status" value="1"/>
</dbReference>
<organism evidence="3 4">
    <name type="scientific">Prolixibacter bellariivorans</name>
    <dbReference type="NCBI Taxonomy" id="314319"/>
    <lineage>
        <taxon>Bacteria</taxon>
        <taxon>Pseudomonadati</taxon>
        <taxon>Bacteroidota</taxon>
        <taxon>Bacteroidia</taxon>
        <taxon>Marinilabiliales</taxon>
        <taxon>Prolixibacteraceae</taxon>
        <taxon>Prolixibacter</taxon>
    </lineage>
</organism>
<dbReference type="InterPro" id="IPR001478">
    <property type="entry name" value="PDZ"/>
</dbReference>
<dbReference type="InterPro" id="IPR021109">
    <property type="entry name" value="Peptidase_aspartic_dom_sf"/>
</dbReference>
<dbReference type="InterPro" id="IPR036034">
    <property type="entry name" value="PDZ_sf"/>
</dbReference>
<accession>A0A5M4AYI4</accession>
<dbReference type="Gene3D" id="2.30.42.10">
    <property type="match status" value="1"/>
</dbReference>
<proteinExistence type="predicted"/>
<dbReference type="Pfam" id="PF17820">
    <property type="entry name" value="PDZ_6"/>
    <property type="match status" value="1"/>
</dbReference>
<evidence type="ECO:0000256" key="1">
    <source>
        <dbReference type="SAM" id="SignalP"/>
    </source>
</evidence>
<evidence type="ECO:0000313" key="4">
    <source>
        <dbReference type="Proteomes" id="UP000391834"/>
    </source>
</evidence>
<dbReference type="InterPro" id="IPR041489">
    <property type="entry name" value="PDZ_6"/>
</dbReference>
<dbReference type="Proteomes" id="UP000391834">
    <property type="component" value="Unassembled WGS sequence"/>
</dbReference>
<feature type="domain" description="PDZ" evidence="2">
    <location>
        <begin position="433"/>
        <end position="507"/>
    </location>
</feature>
<feature type="signal peptide" evidence="1">
    <location>
        <begin position="1"/>
        <end position="30"/>
    </location>
</feature>